<proteinExistence type="predicted"/>
<gene>
    <name evidence="1" type="ORF">YALI1_A20247g</name>
</gene>
<organism evidence="1 2">
    <name type="scientific">Yarrowia lipolytica</name>
    <name type="common">Candida lipolytica</name>
    <dbReference type="NCBI Taxonomy" id="4952"/>
    <lineage>
        <taxon>Eukaryota</taxon>
        <taxon>Fungi</taxon>
        <taxon>Dikarya</taxon>
        <taxon>Ascomycota</taxon>
        <taxon>Saccharomycotina</taxon>
        <taxon>Dipodascomycetes</taxon>
        <taxon>Dipodascales</taxon>
        <taxon>Dipodascales incertae sedis</taxon>
        <taxon>Yarrowia</taxon>
    </lineage>
</organism>
<dbReference type="AlphaFoldDB" id="A0A1D8N5I0"/>
<dbReference type="EMBL" id="CP017553">
    <property type="protein sequence ID" value="AOW00879.1"/>
    <property type="molecule type" value="Genomic_DNA"/>
</dbReference>
<evidence type="ECO:0000313" key="1">
    <source>
        <dbReference type="EMBL" id="AOW00879.1"/>
    </source>
</evidence>
<reference evidence="1 2" key="1">
    <citation type="journal article" date="2016" name="PLoS ONE">
        <title>Sequence Assembly of Yarrowia lipolytica Strain W29/CLIB89 Shows Transposable Element Diversity.</title>
        <authorList>
            <person name="Magnan C."/>
            <person name="Yu J."/>
            <person name="Chang I."/>
            <person name="Jahn E."/>
            <person name="Kanomata Y."/>
            <person name="Wu J."/>
            <person name="Zeller M."/>
            <person name="Oakes M."/>
            <person name="Baldi P."/>
            <person name="Sandmeyer S."/>
        </authorList>
    </citation>
    <scope>NUCLEOTIDE SEQUENCE [LARGE SCALE GENOMIC DNA]</scope>
    <source>
        <strain evidence="2">CLIB89(W29)</strain>
    </source>
</reference>
<protein>
    <submittedName>
        <fullName evidence="1">Uncharacterized protein</fullName>
    </submittedName>
</protein>
<name>A0A1D8N5I0_YARLL</name>
<evidence type="ECO:0000313" key="2">
    <source>
        <dbReference type="Proteomes" id="UP000182444"/>
    </source>
</evidence>
<sequence>MKCLLPCGGAASATSSILESASNDGSVTTREASDSGSITEDASPVTAFGSSHWFDFFNFGRCWLFYQSRRFRY</sequence>
<dbReference type="VEuPathDB" id="FungiDB:YALI0_A19316g"/>
<dbReference type="Proteomes" id="UP000182444">
    <property type="component" value="Chromosome 1A"/>
</dbReference>
<dbReference type="RefSeq" id="XP_068137979.1">
    <property type="nucleotide sequence ID" value="XM_068281878.1"/>
</dbReference>
<dbReference type="GeneID" id="94582543"/>
<dbReference type="VEuPathDB" id="FungiDB:YALI1_A20247g"/>
<accession>A0A1D8N5I0</accession>